<keyword evidence="4 10" id="KW-0288">FMN</keyword>
<comment type="caution">
    <text evidence="10">Lacks conserved residue(s) required for the propagation of feature annotation.</text>
</comment>
<keyword evidence="13" id="KW-0547">Nucleotide-binding</keyword>
<dbReference type="PATRIC" id="fig|1705394.5.peg.106"/>
<comment type="catalytic activity">
    <reaction evidence="10">
        <text>5,6-dihydrouridine(20) in tRNA + NADP(+) = uridine(20) in tRNA + NADPH + H(+)</text>
        <dbReference type="Rhea" id="RHEA:53336"/>
        <dbReference type="Rhea" id="RHEA-COMP:13533"/>
        <dbReference type="Rhea" id="RHEA-COMP:13534"/>
        <dbReference type="ChEBI" id="CHEBI:15378"/>
        <dbReference type="ChEBI" id="CHEBI:57783"/>
        <dbReference type="ChEBI" id="CHEBI:58349"/>
        <dbReference type="ChEBI" id="CHEBI:65315"/>
        <dbReference type="ChEBI" id="CHEBI:74443"/>
        <dbReference type="EC" id="1.3.1.91"/>
    </reaction>
</comment>
<comment type="similarity">
    <text evidence="11">Belongs to the dus family.</text>
</comment>
<feature type="site" description="Interacts with tRNA; defines subfamily-specific binding signature" evidence="10">
    <location>
        <position position="177"/>
    </location>
</feature>
<dbReference type="GO" id="GO:0000049">
    <property type="term" value="F:tRNA binding"/>
    <property type="evidence" value="ECO:0007669"/>
    <property type="project" value="UniProtKB-UniRule"/>
</dbReference>
<name>A0A0M3TTW2_9GAMM</name>
<dbReference type="Gene3D" id="3.20.20.70">
    <property type="entry name" value="Aldolase class I"/>
    <property type="match status" value="1"/>
</dbReference>
<keyword evidence="7 10" id="KW-0694">RNA-binding</keyword>
<feature type="binding site" evidence="10 13">
    <location>
        <begin position="227"/>
        <end position="228"/>
    </location>
    <ligand>
        <name>FMN</name>
        <dbReference type="ChEBI" id="CHEBI:58210"/>
    </ligand>
</feature>
<evidence type="ECO:0000256" key="5">
    <source>
        <dbReference type="ARBA" id="ARBA00022694"/>
    </source>
</evidence>
<dbReference type="EC" id="1.3.1.91" evidence="10"/>
<keyword evidence="5 10" id="KW-0819">tRNA processing</keyword>
<dbReference type="HAMAP" id="MF_02041">
    <property type="entry name" value="DusA_subfam"/>
    <property type="match status" value="1"/>
</dbReference>
<keyword evidence="8 10" id="KW-0560">Oxidoreductase</keyword>
<evidence type="ECO:0000256" key="3">
    <source>
        <dbReference type="ARBA" id="ARBA00022630"/>
    </source>
</evidence>
<feature type="binding site" evidence="10 13">
    <location>
        <begin position="11"/>
        <end position="13"/>
    </location>
    <ligand>
        <name>FMN</name>
        <dbReference type="ChEBI" id="CHEBI:58210"/>
    </ligand>
</feature>
<evidence type="ECO:0000256" key="13">
    <source>
        <dbReference type="PIRSR" id="PIRSR006621-2"/>
    </source>
</evidence>
<feature type="binding site" evidence="10 13">
    <location>
        <begin position="205"/>
        <end position="207"/>
    </location>
    <ligand>
        <name>FMN</name>
        <dbReference type="ChEBI" id="CHEBI:58210"/>
    </ligand>
</feature>
<evidence type="ECO:0000256" key="12">
    <source>
        <dbReference type="PIRSR" id="PIRSR006621-1"/>
    </source>
</evidence>
<comment type="catalytic activity">
    <reaction evidence="10">
        <text>5,6-dihydrouridine(20) in tRNA + NAD(+) = uridine(20) in tRNA + NADH + H(+)</text>
        <dbReference type="Rhea" id="RHEA:53340"/>
        <dbReference type="Rhea" id="RHEA-COMP:13533"/>
        <dbReference type="Rhea" id="RHEA-COMP:13534"/>
        <dbReference type="ChEBI" id="CHEBI:15378"/>
        <dbReference type="ChEBI" id="CHEBI:57540"/>
        <dbReference type="ChEBI" id="CHEBI:57945"/>
        <dbReference type="ChEBI" id="CHEBI:65315"/>
        <dbReference type="ChEBI" id="CHEBI:74443"/>
        <dbReference type="EC" id="1.3.1.91"/>
    </reaction>
</comment>
<organism evidence="15 16">
    <name type="scientific">Candidatus Thioglobus autotrophicus</name>
    <dbReference type="NCBI Taxonomy" id="1705394"/>
    <lineage>
        <taxon>Bacteria</taxon>
        <taxon>Pseudomonadati</taxon>
        <taxon>Pseudomonadota</taxon>
        <taxon>Gammaproteobacteria</taxon>
        <taxon>Candidatus Pseudothioglobaceae</taxon>
        <taxon>Candidatus Thioglobus</taxon>
    </lineage>
</organism>
<dbReference type="InterPro" id="IPR004653">
    <property type="entry name" value="DusA"/>
</dbReference>
<dbReference type="InterPro" id="IPR001269">
    <property type="entry name" value="DUS_fam"/>
</dbReference>
<feature type="site" description="Interacts with tRNA" evidence="10">
    <location>
        <position position="180"/>
    </location>
</feature>
<dbReference type="EMBL" id="CP010552">
    <property type="protein sequence ID" value="ALE51875.1"/>
    <property type="molecule type" value="Genomic_DNA"/>
</dbReference>
<dbReference type="InterPro" id="IPR018517">
    <property type="entry name" value="tRNA_hU_synthase_CS"/>
</dbReference>
<dbReference type="Pfam" id="PF01207">
    <property type="entry name" value="Dus"/>
    <property type="match status" value="1"/>
</dbReference>
<dbReference type="NCBIfam" id="NF008774">
    <property type="entry name" value="PRK11815.1"/>
    <property type="match status" value="1"/>
</dbReference>
<feature type="binding site" evidence="10 13">
    <location>
        <position position="165"/>
    </location>
    <ligand>
        <name>FMN</name>
        <dbReference type="ChEBI" id="CHEBI:58210"/>
    </ligand>
</feature>
<dbReference type="GO" id="GO:0050660">
    <property type="term" value="F:flavin adenine dinucleotide binding"/>
    <property type="evidence" value="ECO:0007669"/>
    <property type="project" value="InterPro"/>
</dbReference>
<dbReference type="InterPro" id="IPR035587">
    <property type="entry name" value="DUS-like_FMN-bd"/>
</dbReference>
<dbReference type="KEGG" id="tho:SP60_00530"/>
<dbReference type="AlphaFoldDB" id="A0A0M3TTW2"/>
<dbReference type="PANTHER" id="PTHR42907:SF1">
    <property type="entry name" value="FMN-LINKED OXIDOREDUCTASES SUPERFAMILY PROTEIN"/>
    <property type="match status" value="1"/>
</dbReference>
<feature type="domain" description="DUS-like FMN-binding" evidence="14">
    <location>
        <begin position="9"/>
        <end position="300"/>
    </location>
</feature>
<evidence type="ECO:0000313" key="16">
    <source>
        <dbReference type="Proteomes" id="UP000058020"/>
    </source>
</evidence>
<accession>A0A0M3TTW2</accession>
<reference evidence="15 16" key="1">
    <citation type="journal article" date="2015" name="Genome Announc.">
        <title>Genome Sequence of 'Candidatus Thioglobus autotrophica' Strain EF1, a Chemoautotroph from the SUP05 Clade of Marine Gammaproteobacteria.</title>
        <authorList>
            <person name="Shah V."/>
            <person name="Morris R.M."/>
        </authorList>
    </citation>
    <scope>NUCLEOTIDE SEQUENCE [LARGE SCALE GENOMIC DNA]</scope>
    <source>
        <strain evidence="15 16">EF1</strain>
    </source>
</reference>
<evidence type="ECO:0000256" key="4">
    <source>
        <dbReference type="ARBA" id="ARBA00022643"/>
    </source>
</evidence>
<evidence type="ECO:0000256" key="1">
    <source>
        <dbReference type="ARBA" id="ARBA00001917"/>
    </source>
</evidence>
<dbReference type="NCBIfam" id="TIGR00742">
    <property type="entry name" value="yjbN"/>
    <property type="match status" value="1"/>
</dbReference>
<dbReference type="PIRSF" id="PIRSF006621">
    <property type="entry name" value="Dus"/>
    <property type="match status" value="1"/>
</dbReference>
<proteinExistence type="inferred from homology"/>
<dbReference type="GO" id="GO:0010181">
    <property type="term" value="F:FMN binding"/>
    <property type="evidence" value="ECO:0007669"/>
    <property type="project" value="UniProtKB-UniRule"/>
</dbReference>
<dbReference type="Gene3D" id="1.20.120.1460">
    <property type="match status" value="1"/>
</dbReference>
<dbReference type="GO" id="GO:0102266">
    <property type="term" value="F:tRNA-dihydrouridine20a synthase activity"/>
    <property type="evidence" value="ECO:0007669"/>
    <property type="project" value="RHEA"/>
</dbReference>
<protein>
    <recommendedName>
        <fullName evidence="10">tRNA-dihydrouridine(20/20a) synthase</fullName>
        <ecNumber evidence="10">1.3.1.91</ecNumber>
    </recommendedName>
    <alternativeName>
        <fullName evidence="10">U20-specific dihydrouridine synthase</fullName>
        <shortName evidence="10">U20-specific Dus</shortName>
    </alternativeName>
    <alternativeName>
        <fullName evidence="10">tRNA-dihydrouridine synthase A</fullName>
    </alternativeName>
</protein>
<dbReference type="Proteomes" id="UP000058020">
    <property type="component" value="Chromosome"/>
</dbReference>
<dbReference type="CDD" id="cd02801">
    <property type="entry name" value="DUS_like_FMN"/>
    <property type="match status" value="1"/>
</dbReference>
<evidence type="ECO:0000256" key="11">
    <source>
        <dbReference type="PIRNR" id="PIRNR006621"/>
    </source>
</evidence>
<comment type="catalytic activity">
    <reaction evidence="10">
        <text>5,6-dihydrouridine(20a) in tRNA + NADP(+) = uridine(20a) in tRNA + NADPH + H(+)</text>
        <dbReference type="Rhea" id="RHEA:53344"/>
        <dbReference type="Rhea" id="RHEA-COMP:13535"/>
        <dbReference type="Rhea" id="RHEA-COMP:13536"/>
        <dbReference type="ChEBI" id="CHEBI:15378"/>
        <dbReference type="ChEBI" id="CHEBI:57783"/>
        <dbReference type="ChEBI" id="CHEBI:58349"/>
        <dbReference type="ChEBI" id="CHEBI:65315"/>
        <dbReference type="ChEBI" id="CHEBI:74443"/>
    </reaction>
</comment>
<evidence type="ECO:0000256" key="7">
    <source>
        <dbReference type="ARBA" id="ARBA00022884"/>
    </source>
</evidence>
<evidence type="ECO:0000256" key="6">
    <source>
        <dbReference type="ARBA" id="ARBA00022857"/>
    </source>
</evidence>
<dbReference type="PANTHER" id="PTHR42907">
    <property type="entry name" value="FMN-LINKED OXIDOREDUCTASES SUPERFAMILY PROTEIN"/>
    <property type="match status" value="1"/>
</dbReference>
<dbReference type="OrthoDB" id="9783413at2"/>
<dbReference type="STRING" id="1705394.SP60_00530"/>
<keyword evidence="6 10" id="KW-0521">NADP</keyword>
<keyword evidence="3 10" id="KW-0285">Flavoprotein</keyword>
<comment type="similarity">
    <text evidence="10">Belongs to the Dus family. DusA subfamily.</text>
</comment>
<evidence type="ECO:0000256" key="8">
    <source>
        <dbReference type="ARBA" id="ARBA00023002"/>
    </source>
</evidence>
<evidence type="ECO:0000259" key="14">
    <source>
        <dbReference type="Pfam" id="PF01207"/>
    </source>
</evidence>
<feature type="binding site" evidence="10 13">
    <location>
        <position position="133"/>
    </location>
    <ligand>
        <name>FMN</name>
        <dbReference type="ChEBI" id="CHEBI:58210"/>
    </ligand>
</feature>
<feature type="binding site" evidence="10 13">
    <location>
        <position position="64"/>
    </location>
    <ligand>
        <name>FMN</name>
        <dbReference type="ChEBI" id="CHEBI:58210"/>
    </ligand>
</feature>
<evidence type="ECO:0000256" key="2">
    <source>
        <dbReference type="ARBA" id="ARBA00022555"/>
    </source>
</evidence>
<dbReference type="FunFam" id="3.20.20.70:FF:000083">
    <property type="entry name" value="tRNA-dihydrouridine(20/20a) synthase"/>
    <property type="match status" value="1"/>
</dbReference>
<dbReference type="SUPFAM" id="SSF51395">
    <property type="entry name" value="FMN-linked oxidoreductases"/>
    <property type="match status" value="1"/>
</dbReference>
<feature type="site" description="Interacts with tRNA" evidence="10">
    <location>
        <position position="91"/>
    </location>
</feature>
<evidence type="ECO:0000313" key="15">
    <source>
        <dbReference type="EMBL" id="ALE51875.1"/>
    </source>
</evidence>
<keyword evidence="16" id="KW-1185">Reference proteome</keyword>
<sequence>MNSQVKFSVAPMMDWTDRHCRYFYRLMSKNTQLWTEMVTAKAIIHGDKNRLLDYDAQEHPLVLQLGGSDPKEMAVAAKVGQDWGYDEININVGCPSDRVQSGSFGACLMQTPETVAHCIESMGAVIDIPLSVKSRIGVDDMESYDELSHFIETVHKAGCDNFVIHARKAWLKGLSPKENRTVPPLNYDWVYRVKQDFPTLTIGINGGITTLDEASEHLDHVDSVMLGRAAYHQPYLLAGVDQQIYQSERSVVSREQVLLEFIEYIKQQQTNAVPVRSMTRHILGLYHAQPNAKKFKRLLSGKTVEIAHLYQWLEQGEVLVGS</sequence>
<gene>
    <name evidence="10" type="primary">dusA</name>
    <name evidence="15" type="ORF">SP60_00530</name>
</gene>
<dbReference type="PROSITE" id="PS01136">
    <property type="entry name" value="UPF0034"/>
    <property type="match status" value="1"/>
</dbReference>
<dbReference type="RefSeq" id="WP_053950787.1">
    <property type="nucleotide sequence ID" value="NZ_CP010552.1"/>
</dbReference>
<feature type="active site" description="Proton donor" evidence="10 12">
    <location>
        <position position="94"/>
    </location>
</feature>
<comment type="cofactor">
    <cofactor evidence="1 10 11 13">
        <name>FMN</name>
        <dbReference type="ChEBI" id="CHEBI:58210"/>
    </cofactor>
</comment>
<comment type="function">
    <text evidence="9 10">Catalyzes the synthesis of 5,6-dihydrouridine (D), a modified base found in the D-loop of most tRNAs, via the reduction of the C5-C6 double bond in target uridines. Specifically modifies U20 and U20a in tRNAs.</text>
</comment>
<dbReference type="GO" id="GO:0102264">
    <property type="term" value="F:tRNA-dihydrouridine20 synthase activity"/>
    <property type="evidence" value="ECO:0007669"/>
    <property type="project" value="UniProtKB-EC"/>
</dbReference>
<evidence type="ECO:0000256" key="10">
    <source>
        <dbReference type="HAMAP-Rule" id="MF_02041"/>
    </source>
</evidence>
<dbReference type="InterPro" id="IPR013785">
    <property type="entry name" value="Aldolase_TIM"/>
</dbReference>
<evidence type="ECO:0000256" key="9">
    <source>
        <dbReference type="ARBA" id="ARBA00058013"/>
    </source>
</evidence>
<keyword evidence="2 10" id="KW-0820">tRNA-binding</keyword>
<comment type="catalytic activity">
    <reaction evidence="10">
        <text>5,6-dihydrouridine(20a) in tRNA + NAD(+) = uridine(20a) in tRNA + NADH + H(+)</text>
        <dbReference type="Rhea" id="RHEA:53348"/>
        <dbReference type="Rhea" id="RHEA-COMP:13535"/>
        <dbReference type="Rhea" id="RHEA-COMP:13536"/>
        <dbReference type="ChEBI" id="CHEBI:15378"/>
        <dbReference type="ChEBI" id="CHEBI:57540"/>
        <dbReference type="ChEBI" id="CHEBI:57945"/>
        <dbReference type="ChEBI" id="CHEBI:65315"/>
        <dbReference type="ChEBI" id="CHEBI:74443"/>
    </reaction>
</comment>